<evidence type="ECO:0000259" key="1">
    <source>
        <dbReference type="PROSITE" id="PS50878"/>
    </source>
</evidence>
<dbReference type="Pfam" id="PF00078">
    <property type="entry name" value="RVT_1"/>
    <property type="match status" value="1"/>
</dbReference>
<organism evidence="2 3">
    <name type="scientific">Littorina saxatilis</name>
    <dbReference type="NCBI Taxonomy" id="31220"/>
    <lineage>
        <taxon>Eukaryota</taxon>
        <taxon>Metazoa</taxon>
        <taxon>Spiralia</taxon>
        <taxon>Lophotrochozoa</taxon>
        <taxon>Mollusca</taxon>
        <taxon>Gastropoda</taxon>
        <taxon>Caenogastropoda</taxon>
        <taxon>Littorinimorpha</taxon>
        <taxon>Littorinoidea</taxon>
        <taxon>Littorinidae</taxon>
        <taxon>Littorina</taxon>
    </lineage>
</organism>
<evidence type="ECO:0000313" key="2">
    <source>
        <dbReference type="EMBL" id="KAK7110699.1"/>
    </source>
</evidence>
<keyword evidence="3" id="KW-1185">Reference proteome</keyword>
<evidence type="ECO:0000313" key="3">
    <source>
        <dbReference type="Proteomes" id="UP001374579"/>
    </source>
</evidence>
<dbReference type="AlphaFoldDB" id="A0AAN9BSS0"/>
<dbReference type="SUPFAM" id="SSF56672">
    <property type="entry name" value="DNA/RNA polymerases"/>
    <property type="match status" value="1"/>
</dbReference>
<accession>A0AAN9BSS0</accession>
<reference evidence="2 3" key="1">
    <citation type="submission" date="2024-02" db="EMBL/GenBank/DDBJ databases">
        <title>Chromosome-scale genome assembly of the rough periwinkle Littorina saxatilis.</title>
        <authorList>
            <person name="De Jode A."/>
            <person name="Faria R."/>
            <person name="Formenti G."/>
            <person name="Sims Y."/>
            <person name="Smith T.P."/>
            <person name="Tracey A."/>
            <person name="Wood J.M.D."/>
            <person name="Zagrodzka Z.B."/>
            <person name="Johannesson K."/>
            <person name="Butlin R.K."/>
            <person name="Leder E.H."/>
        </authorList>
    </citation>
    <scope>NUCLEOTIDE SEQUENCE [LARGE SCALE GENOMIC DNA]</scope>
    <source>
        <strain evidence="2">Snail1</strain>
        <tissue evidence="2">Muscle</tissue>
    </source>
</reference>
<protein>
    <recommendedName>
        <fullName evidence="1">Reverse transcriptase domain-containing protein</fullName>
    </recommendedName>
</protein>
<sequence>MLRWIKSYLHNRRARVAVDGLKGKKVLLRHRVPQGGMLSPTLFLVFINDLIETLPNGIHAALYADDLVMWCTEEHATTATCRMQLAIDNLVAWAEDWNVSINREKSSTTLFILSPKQKAGTIKQDGTSLKTEEEVTYLGVTYDKKQTWRPHIQKAEGKTRRKISIMRKLAGTTWGANENILKRVYEVRPHLEYGSPAWSTAAKSHLQGLDKVQNQALRVITGAMSSTPIKTMEETVGLQPLSDRRDAKIMVQAEKYKAYPTTPCTTSWKVSQRTG</sequence>
<name>A0AAN9BSS0_9CAEN</name>
<proteinExistence type="predicted"/>
<dbReference type="InterPro" id="IPR000477">
    <property type="entry name" value="RT_dom"/>
</dbReference>
<dbReference type="PROSITE" id="PS50878">
    <property type="entry name" value="RT_POL"/>
    <property type="match status" value="1"/>
</dbReference>
<feature type="domain" description="Reverse transcriptase" evidence="1">
    <location>
        <begin position="1"/>
        <end position="142"/>
    </location>
</feature>
<dbReference type="InterPro" id="IPR043502">
    <property type="entry name" value="DNA/RNA_pol_sf"/>
</dbReference>
<gene>
    <name evidence="2" type="ORF">V1264_014530</name>
</gene>
<dbReference type="PANTHER" id="PTHR33332">
    <property type="entry name" value="REVERSE TRANSCRIPTASE DOMAIN-CONTAINING PROTEIN"/>
    <property type="match status" value="1"/>
</dbReference>
<dbReference type="Proteomes" id="UP001374579">
    <property type="component" value="Unassembled WGS sequence"/>
</dbReference>
<dbReference type="EMBL" id="JBAMIC010000003">
    <property type="protein sequence ID" value="KAK7110699.1"/>
    <property type="molecule type" value="Genomic_DNA"/>
</dbReference>
<comment type="caution">
    <text evidence="2">The sequence shown here is derived from an EMBL/GenBank/DDBJ whole genome shotgun (WGS) entry which is preliminary data.</text>
</comment>